<comment type="similarity">
    <text evidence="1">Belongs to the peptidase S13 family.</text>
</comment>
<dbReference type="AlphaFoldDB" id="A0A235BSW9"/>
<name>A0A235BSW9_UNCW3</name>
<proteinExistence type="inferred from homology"/>
<organism evidence="3 4">
    <name type="scientific">candidate division WOR-3 bacterium JGI_Cruoil_03_51_56</name>
    <dbReference type="NCBI Taxonomy" id="1973747"/>
    <lineage>
        <taxon>Bacteria</taxon>
        <taxon>Bacteria division WOR-3</taxon>
    </lineage>
</organism>
<dbReference type="InterPro" id="IPR012338">
    <property type="entry name" value="Beta-lactam/transpept-like"/>
</dbReference>
<evidence type="ECO:0000256" key="2">
    <source>
        <dbReference type="ARBA" id="ARBA00022801"/>
    </source>
</evidence>
<dbReference type="Pfam" id="PF02113">
    <property type="entry name" value="Peptidase_S13"/>
    <property type="match status" value="1"/>
</dbReference>
<dbReference type="InterPro" id="IPR000667">
    <property type="entry name" value="Peptidase_S13"/>
</dbReference>
<sequence>MKKESSISFLSRTILSLFGFILVLVICTQPKQKTDFQTAMERLVRTYRPESSCVALAIYSLRGDSVVFGSNEYCALKPASDLKLLTTACALENWDEFMVSEIEKRLHKSRLKIHRLLLDSSRAESLGIGSQAGPPGYRYLVWTNYQSDNRLANWLLQIMGKTKHQETQELIAGYLETNQIPQPGLKVIDGSGRSTENRLAPITLVMLLRHMYRSGFWNPFMNTLPQPGSNSTLRSRGLGLGSRIRAKTGYIKGTFALSGYLFAENDTFAFSFIVNNCQSGRIAYRLFTKLLLTIYHWDADRNISRLP</sequence>
<evidence type="ECO:0000313" key="3">
    <source>
        <dbReference type="EMBL" id="OYD15573.1"/>
    </source>
</evidence>
<dbReference type="EMBL" id="NOZP01000091">
    <property type="protein sequence ID" value="OYD15573.1"/>
    <property type="molecule type" value="Genomic_DNA"/>
</dbReference>
<comment type="caution">
    <text evidence="3">The sequence shown here is derived from an EMBL/GenBank/DDBJ whole genome shotgun (WGS) entry which is preliminary data.</text>
</comment>
<dbReference type="PANTHER" id="PTHR30023">
    <property type="entry name" value="D-ALANYL-D-ALANINE CARBOXYPEPTIDASE"/>
    <property type="match status" value="1"/>
</dbReference>
<evidence type="ECO:0000313" key="4">
    <source>
        <dbReference type="Proteomes" id="UP000215559"/>
    </source>
</evidence>
<reference evidence="3 4" key="1">
    <citation type="submission" date="2017-07" db="EMBL/GenBank/DDBJ databases">
        <title>Recovery of genomes from metagenomes via a dereplication, aggregation, and scoring strategy.</title>
        <authorList>
            <person name="Sieber C.M."/>
            <person name="Probst A.J."/>
            <person name="Sharrar A."/>
            <person name="Thomas B.C."/>
            <person name="Hess M."/>
            <person name="Tringe S.G."/>
            <person name="Banfield J.F."/>
        </authorList>
    </citation>
    <scope>NUCLEOTIDE SEQUENCE [LARGE SCALE GENOMIC DNA]</scope>
    <source>
        <strain evidence="3">JGI_Cruoil_03_51_56</strain>
    </source>
</reference>
<dbReference type="Gene3D" id="3.40.710.10">
    <property type="entry name" value="DD-peptidase/beta-lactamase superfamily"/>
    <property type="match status" value="1"/>
</dbReference>
<dbReference type="GO" id="GO:0000270">
    <property type="term" value="P:peptidoglycan metabolic process"/>
    <property type="evidence" value="ECO:0007669"/>
    <property type="project" value="TreeGrafter"/>
</dbReference>
<dbReference type="PRINTS" id="PR00922">
    <property type="entry name" value="DADACBPTASE3"/>
</dbReference>
<dbReference type="PANTHER" id="PTHR30023:SF0">
    <property type="entry name" value="PENICILLIN-SENSITIVE CARBOXYPEPTIDASE A"/>
    <property type="match status" value="1"/>
</dbReference>
<dbReference type="GO" id="GO:0006508">
    <property type="term" value="P:proteolysis"/>
    <property type="evidence" value="ECO:0007669"/>
    <property type="project" value="InterPro"/>
</dbReference>
<dbReference type="Proteomes" id="UP000215559">
    <property type="component" value="Unassembled WGS sequence"/>
</dbReference>
<dbReference type="SUPFAM" id="SSF56601">
    <property type="entry name" value="beta-lactamase/transpeptidase-like"/>
    <property type="match status" value="1"/>
</dbReference>
<gene>
    <name evidence="3" type="ORF">CH330_05305</name>
</gene>
<protein>
    <recommendedName>
        <fullName evidence="5">D-alanyl-D-alanine carboxypeptidase/D-alanyl-D-alanine-endopeptidase</fullName>
    </recommendedName>
</protein>
<evidence type="ECO:0008006" key="5">
    <source>
        <dbReference type="Google" id="ProtNLM"/>
    </source>
</evidence>
<keyword evidence="2" id="KW-0378">Hydrolase</keyword>
<accession>A0A235BSW9</accession>
<dbReference type="GO" id="GO:0004185">
    <property type="term" value="F:serine-type carboxypeptidase activity"/>
    <property type="evidence" value="ECO:0007669"/>
    <property type="project" value="InterPro"/>
</dbReference>
<evidence type="ECO:0000256" key="1">
    <source>
        <dbReference type="ARBA" id="ARBA00006096"/>
    </source>
</evidence>